<dbReference type="Proteomes" id="UP000521943">
    <property type="component" value="Unassembled WGS sequence"/>
</dbReference>
<dbReference type="AlphaFoldDB" id="A0A8H6HG73"/>
<evidence type="ECO:0000313" key="2">
    <source>
        <dbReference type="EMBL" id="KAF6746413.1"/>
    </source>
</evidence>
<proteinExistence type="predicted"/>
<feature type="region of interest" description="Disordered" evidence="1">
    <location>
        <begin position="99"/>
        <end position="120"/>
    </location>
</feature>
<name>A0A8H6HG73_9AGAR</name>
<sequence>MLEQAKRRIKVKRGWGNKSGSSVLAIPVPATDAIYNDFTSLAARELSYEPSVEARAFDFDALTLEERGLRSGLRKLKQKITGGSSAAAPAELERRELGEELVERGEGKSSTPPRKGGGVSSMYYRSISAADLRRRGELVLRTLRNLSLRRRELEGEIVDRVVFLYSAYVRFRAPSPVSRTLARQAKIVRKMVEGEIKTAQQYGHPMLPRAHPLNTIAHTRHAPSPSFNFKTSTLISASDSRNGFKQETANWTSKAVHKTQPNSTRHRSAFMEEARRHGYIQHRAGRRRYGALAIGHGMSIPSTTEFIGARQCEV</sequence>
<protein>
    <submittedName>
        <fullName evidence="2">Uncharacterized protein</fullName>
    </submittedName>
</protein>
<dbReference type="EMBL" id="JACGCI010000093">
    <property type="protein sequence ID" value="KAF6746413.1"/>
    <property type="molecule type" value="Genomic_DNA"/>
</dbReference>
<comment type="caution">
    <text evidence="2">The sequence shown here is derived from an EMBL/GenBank/DDBJ whole genome shotgun (WGS) entry which is preliminary data.</text>
</comment>
<evidence type="ECO:0000313" key="3">
    <source>
        <dbReference type="Proteomes" id="UP000521943"/>
    </source>
</evidence>
<organism evidence="2 3">
    <name type="scientific">Ephemerocybe angulata</name>
    <dbReference type="NCBI Taxonomy" id="980116"/>
    <lineage>
        <taxon>Eukaryota</taxon>
        <taxon>Fungi</taxon>
        <taxon>Dikarya</taxon>
        <taxon>Basidiomycota</taxon>
        <taxon>Agaricomycotina</taxon>
        <taxon>Agaricomycetes</taxon>
        <taxon>Agaricomycetidae</taxon>
        <taxon>Agaricales</taxon>
        <taxon>Agaricineae</taxon>
        <taxon>Psathyrellaceae</taxon>
        <taxon>Ephemerocybe</taxon>
    </lineage>
</organism>
<keyword evidence="3" id="KW-1185">Reference proteome</keyword>
<reference evidence="2 3" key="1">
    <citation type="submission" date="2020-07" db="EMBL/GenBank/DDBJ databases">
        <title>Comparative genomics of pyrophilous fungi reveals a link between fire events and developmental genes.</title>
        <authorList>
            <consortium name="DOE Joint Genome Institute"/>
            <person name="Steindorff A.S."/>
            <person name="Carver A."/>
            <person name="Calhoun S."/>
            <person name="Stillman K."/>
            <person name="Liu H."/>
            <person name="Lipzen A."/>
            <person name="Pangilinan J."/>
            <person name="Labutti K."/>
            <person name="Bruns T.D."/>
            <person name="Grigoriev I.V."/>
        </authorList>
    </citation>
    <scope>NUCLEOTIDE SEQUENCE [LARGE SCALE GENOMIC DNA]</scope>
    <source>
        <strain evidence="2 3">CBS 144469</strain>
    </source>
</reference>
<gene>
    <name evidence="2" type="ORF">DFP72DRAFT_1152459</name>
</gene>
<accession>A0A8H6HG73</accession>
<evidence type="ECO:0000256" key="1">
    <source>
        <dbReference type="SAM" id="MobiDB-lite"/>
    </source>
</evidence>